<gene>
    <name evidence="1" type="ORF">CAC42_7608</name>
</gene>
<organism evidence="1 2">
    <name type="scientific">Sphaceloma murrayae</name>
    <dbReference type="NCBI Taxonomy" id="2082308"/>
    <lineage>
        <taxon>Eukaryota</taxon>
        <taxon>Fungi</taxon>
        <taxon>Dikarya</taxon>
        <taxon>Ascomycota</taxon>
        <taxon>Pezizomycotina</taxon>
        <taxon>Dothideomycetes</taxon>
        <taxon>Dothideomycetidae</taxon>
        <taxon>Myriangiales</taxon>
        <taxon>Elsinoaceae</taxon>
        <taxon>Sphaceloma</taxon>
    </lineage>
</organism>
<sequence>MNTIPCGRGILRLTTRSTLPPHTYQRAHPAHSCLSQTLPNRALSTTTPMRTAHGKHKEEVSIPRANFSDLGASRTVKIVVVVALSTAATAETVTYVKLGMGWWRGRNSAEGEGRLEE</sequence>
<dbReference type="OrthoDB" id="5231661at2759"/>
<dbReference type="AlphaFoldDB" id="A0A2K1QTA6"/>
<name>A0A2K1QTA6_9PEZI</name>
<protein>
    <submittedName>
        <fullName evidence="1">Uncharacterized protein</fullName>
    </submittedName>
</protein>
<dbReference type="InParanoid" id="A0A2K1QTA6"/>
<keyword evidence="2" id="KW-1185">Reference proteome</keyword>
<reference evidence="1 2" key="1">
    <citation type="submission" date="2017-06" db="EMBL/GenBank/DDBJ databases">
        <title>Draft genome sequence of a variant of Elsinoe murrayae.</title>
        <authorList>
            <person name="Cheng Q."/>
        </authorList>
    </citation>
    <scope>NUCLEOTIDE SEQUENCE [LARGE SCALE GENOMIC DNA]</scope>
    <source>
        <strain evidence="1 2">CQ-2017a</strain>
    </source>
</reference>
<evidence type="ECO:0000313" key="1">
    <source>
        <dbReference type="EMBL" id="PNS18239.1"/>
    </source>
</evidence>
<accession>A0A2K1QTA6</accession>
<proteinExistence type="predicted"/>
<dbReference type="EMBL" id="NKHZ01000043">
    <property type="protein sequence ID" value="PNS18239.1"/>
    <property type="molecule type" value="Genomic_DNA"/>
</dbReference>
<evidence type="ECO:0000313" key="2">
    <source>
        <dbReference type="Proteomes" id="UP000243797"/>
    </source>
</evidence>
<dbReference type="Proteomes" id="UP000243797">
    <property type="component" value="Unassembled WGS sequence"/>
</dbReference>
<comment type="caution">
    <text evidence="1">The sequence shown here is derived from an EMBL/GenBank/DDBJ whole genome shotgun (WGS) entry which is preliminary data.</text>
</comment>